<evidence type="ECO:0000256" key="4">
    <source>
        <dbReference type="ARBA" id="ARBA00026170"/>
    </source>
</evidence>
<dbReference type="SUPFAM" id="SSF52540">
    <property type="entry name" value="P-loop containing nucleoside triphosphate hydrolases"/>
    <property type="match status" value="1"/>
</dbReference>
<dbReference type="Pfam" id="PF08433">
    <property type="entry name" value="KTI12"/>
    <property type="match status" value="1"/>
</dbReference>
<evidence type="ECO:0000256" key="1">
    <source>
        <dbReference type="ARBA" id="ARBA00022741"/>
    </source>
</evidence>
<accession>A0AAX7SDN6</accession>
<reference evidence="5" key="2">
    <citation type="submission" date="2025-08" db="UniProtKB">
        <authorList>
            <consortium name="Ensembl"/>
        </authorList>
    </citation>
    <scope>IDENTIFICATION</scope>
</reference>
<protein>
    <recommendedName>
        <fullName evidence="4">Protein KTI12 homolog</fullName>
    </recommendedName>
</protein>
<name>A0AAX7SDN6_ASTCA</name>
<dbReference type="Ensembl" id="ENSACLT00000063159.1">
    <property type="protein sequence ID" value="ENSACLP00000042444.1"/>
    <property type="gene ID" value="ENSACLG00000019973.2"/>
</dbReference>
<keyword evidence="2" id="KW-0067">ATP-binding</keyword>
<evidence type="ECO:0000256" key="3">
    <source>
        <dbReference type="ARBA" id="ARBA00025768"/>
    </source>
</evidence>
<dbReference type="AlphaFoldDB" id="A0AAX7SDN6"/>
<dbReference type="InterPro" id="IPR027417">
    <property type="entry name" value="P-loop_NTPase"/>
</dbReference>
<organism evidence="5 6">
    <name type="scientific">Astatotilapia calliptera</name>
    <name type="common">Eastern happy</name>
    <name type="synonym">Chromis callipterus</name>
    <dbReference type="NCBI Taxonomy" id="8154"/>
    <lineage>
        <taxon>Eukaryota</taxon>
        <taxon>Metazoa</taxon>
        <taxon>Chordata</taxon>
        <taxon>Craniata</taxon>
        <taxon>Vertebrata</taxon>
        <taxon>Euteleostomi</taxon>
        <taxon>Actinopterygii</taxon>
        <taxon>Neopterygii</taxon>
        <taxon>Teleostei</taxon>
        <taxon>Neoteleostei</taxon>
        <taxon>Acanthomorphata</taxon>
        <taxon>Ovalentaria</taxon>
        <taxon>Cichlomorphae</taxon>
        <taxon>Cichliformes</taxon>
        <taxon>Cichlidae</taxon>
        <taxon>African cichlids</taxon>
        <taxon>Pseudocrenilabrinae</taxon>
        <taxon>Haplochromini</taxon>
        <taxon>Astatotilapia</taxon>
    </lineage>
</organism>
<proteinExistence type="inferred from homology"/>
<dbReference type="PANTHER" id="PTHR12435">
    <property type="match status" value="1"/>
</dbReference>
<reference evidence="5" key="3">
    <citation type="submission" date="2025-09" db="UniProtKB">
        <authorList>
            <consortium name="Ensembl"/>
        </authorList>
    </citation>
    <scope>IDENTIFICATION</scope>
</reference>
<dbReference type="GeneTree" id="ENSGT00390000002443"/>
<evidence type="ECO:0000313" key="5">
    <source>
        <dbReference type="Ensembl" id="ENSACLP00000042444.1"/>
    </source>
</evidence>
<keyword evidence="6" id="KW-1185">Reference proteome</keyword>
<dbReference type="Gene3D" id="3.40.50.300">
    <property type="entry name" value="P-loop containing nucleotide triphosphate hydrolases"/>
    <property type="match status" value="1"/>
</dbReference>
<evidence type="ECO:0000313" key="6">
    <source>
        <dbReference type="Proteomes" id="UP000265100"/>
    </source>
</evidence>
<keyword evidence="1" id="KW-0547">Nucleotide-binding</keyword>
<dbReference type="GO" id="GO:0005524">
    <property type="term" value="F:ATP binding"/>
    <property type="evidence" value="ECO:0007669"/>
    <property type="project" value="UniProtKB-KW"/>
</dbReference>
<dbReference type="Proteomes" id="UP000265100">
    <property type="component" value="Chromosome 7"/>
</dbReference>
<sequence length="277" mass="31538">AYSAFALIDAWGGFKVHDNYNCVRLLYERYYSINFTYLALAAVVVSSRDSPVISYEQAPGEGGEEGLLFNNSQKEKNVRASLKAEVERKVNKDDIVILDSLNYIKGYRYELFCLIKHAQTPHCLVYSLTSHEESSLWNTNRDAADEYNQDIFDALVQRFEAPDSRNRWDSPLFTILKDDTLPVEAISDALFKRKAPPPNQSTQSQPLSSANFLYELDKITQDVLMAIFNAQKTSVPGDLIAVPGASEKISFFKHNLRVPSYFEHTILINIFTLNRFL</sequence>
<evidence type="ECO:0000256" key="2">
    <source>
        <dbReference type="ARBA" id="ARBA00022840"/>
    </source>
</evidence>
<reference evidence="5" key="1">
    <citation type="submission" date="2018-05" db="EMBL/GenBank/DDBJ databases">
        <authorList>
            <person name="Datahose"/>
        </authorList>
    </citation>
    <scope>NUCLEOTIDE SEQUENCE</scope>
</reference>
<dbReference type="InterPro" id="IPR013641">
    <property type="entry name" value="KTI12/PSTK"/>
</dbReference>
<comment type="similarity">
    <text evidence="3">Belongs to the KTI12 family.</text>
</comment>